<evidence type="ECO:0000313" key="1">
    <source>
        <dbReference type="EMBL" id="KAE8126166.1"/>
    </source>
</evidence>
<gene>
    <name evidence="1" type="ORF">FH972_020910</name>
</gene>
<dbReference type="Proteomes" id="UP000327013">
    <property type="component" value="Chromosome 8"/>
</dbReference>
<proteinExistence type="predicted"/>
<dbReference type="AlphaFoldDB" id="A0A5N6RUN3"/>
<accession>A0A5N6RUN3</accession>
<protein>
    <submittedName>
        <fullName evidence="1">Uncharacterized protein</fullName>
    </submittedName>
</protein>
<name>A0A5N6RUN3_9ROSI</name>
<evidence type="ECO:0000313" key="2">
    <source>
        <dbReference type="Proteomes" id="UP000327013"/>
    </source>
</evidence>
<keyword evidence="2" id="KW-1185">Reference proteome</keyword>
<reference evidence="1 2" key="1">
    <citation type="submission" date="2019-06" db="EMBL/GenBank/DDBJ databases">
        <title>A chromosomal-level reference genome of Carpinus fangiana (Coryloideae, Betulaceae).</title>
        <authorList>
            <person name="Yang X."/>
            <person name="Wang Z."/>
            <person name="Zhang L."/>
            <person name="Hao G."/>
            <person name="Liu J."/>
            <person name="Yang Y."/>
        </authorList>
    </citation>
    <scope>NUCLEOTIDE SEQUENCE [LARGE SCALE GENOMIC DNA]</scope>
    <source>
        <strain evidence="1">Cfa_2016G</strain>
        <tissue evidence="1">Leaf</tissue>
    </source>
</reference>
<dbReference type="EMBL" id="CM017328">
    <property type="protein sequence ID" value="KAE8126166.1"/>
    <property type="molecule type" value="Genomic_DNA"/>
</dbReference>
<sequence>MFEQMFPREFEAVEGPKGGKGWAIKAGFGSSFQGLVAMEQAPRSVLNKVNIRGRGSGLAAFRKFFQLSRLAPYSVDNEERKARSKIQEYIFAITEQNAQASKW</sequence>
<organism evidence="1 2">
    <name type="scientific">Carpinus fangiana</name>
    <dbReference type="NCBI Taxonomy" id="176857"/>
    <lineage>
        <taxon>Eukaryota</taxon>
        <taxon>Viridiplantae</taxon>
        <taxon>Streptophyta</taxon>
        <taxon>Embryophyta</taxon>
        <taxon>Tracheophyta</taxon>
        <taxon>Spermatophyta</taxon>
        <taxon>Magnoliopsida</taxon>
        <taxon>eudicotyledons</taxon>
        <taxon>Gunneridae</taxon>
        <taxon>Pentapetalae</taxon>
        <taxon>rosids</taxon>
        <taxon>fabids</taxon>
        <taxon>Fagales</taxon>
        <taxon>Betulaceae</taxon>
        <taxon>Carpinus</taxon>
    </lineage>
</organism>